<dbReference type="EMBL" id="BGZN01000074">
    <property type="protein sequence ID" value="GBR74724.1"/>
    <property type="molecule type" value="Genomic_DNA"/>
</dbReference>
<feature type="transmembrane region" description="Helical" evidence="1">
    <location>
        <begin position="122"/>
        <end position="140"/>
    </location>
</feature>
<feature type="non-terminal residue" evidence="2">
    <location>
        <position position="251"/>
    </location>
</feature>
<feature type="transmembrane region" description="Helical" evidence="1">
    <location>
        <begin position="147"/>
        <end position="167"/>
    </location>
</feature>
<comment type="caution">
    <text evidence="2">The sequence shown here is derived from an EMBL/GenBank/DDBJ whole genome shotgun (WGS) entry which is preliminary data.</text>
</comment>
<evidence type="ECO:0000313" key="2">
    <source>
        <dbReference type="EMBL" id="GBR74724.1"/>
    </source>
</evidence>
<feature type="transmembrane region" description="Helical" evidence="1">
    <location>
        <begin position="173"/>
        <end position="190"/>
    </location>
</feature>
<keyword evidence="1" id="KW-1133">Transmembrane helix</keyword>
<dbReference type="Proteomes" id="UP000269352">
    <property type="component" value="Unassembled WGS sequence"/>
</dbReference>
<organism evidence="2 3">
    <name type="scientific">Termititenax aidoneus</name>
    <dbReference type="NCBI Taxonomy" id="2218524"/>
    <lineage>
        <taxon>Bacteria</taxon>
        <taxon>Bacillati</taxon>
        <taxon>Candidatus Margulisiibacteriota</taxon>
        <taxon>Candidatus Termititenacia</taxon>
        <taxon>Candidatus Termititenacales</taxon>
        <taxon>Candidatus Termititenacaceae</taxon>
        <taxon>Candidatus Termititenax</taxon>
    </lineage>
</organism>
<proteinExistence type="predicted"/>
<sequence length="251" mass="27846">MVLKIGGFNSGVLVLAVVLHILFYYALHKLKSKPQDILNSVVFCYLLIIASLLVSSLIYDSFFDGNAYHQEAVVRLRDGWNPYYKAVPDASAHNHVVNFPKFTWVYASVISDIFGNIELGKSYNIIFLLAAFFYTLAFTQKFQSNKLVSLGLALLFVLNPFTLALLFSYYVDGLIALLVLISLLALINFEQSTDNSGRIENLLLLTAVSILAINAKFNGFACGIILVAYILKALCQKQYQNTFWLTAGGGG</sequence>
<keyword evidence="3" id="KW-1185">Reference proteome</keyword>
<keyword evidence="1" id="KW-0472">Membrane</keyword>
<accession>A0A388TDY3</accession>
<reference evidence="2 3" key="1">
    <citation type="journal article" date="2019" name="ISME J.">
        <title>Genome analyses of uncultured TG2/ZB3 bacteria in 'Margulisbacteria' specifically attached to ectosymbiotic spirochetes of protists in the termite gut.</title>
        <authorList>
            <person name="Utami Y.D."/>
            <person name="Kuwahara H."/>
            <person name="Igai K."/>
            <person name="Murakami T."/>
            <person name="Sugaya K."/>
            <person name="Morikawa T."/>
            <person name="Nagura Y."/>
            <person name="Yuki M."/>
            <person name="Deevong P."/>
            <person name="Inoue T."/>
            <person name="Kihara K."/>
            <person name="Lo N."/>
            <person name="Yamada A."/>
            <person name="Ohkuma M."/>
            <person name="Hongoh Y."/>
        </authorList>
    </citation>
    <scope>NUCLEOTIDE SEQUENCE [LARGE SCALE GENOMIC DNA]</scope>
    <source>
        <strain evidence="2">NkOx7-01</strain>
    </source>
</reference>
<dbReference type="AlphaFoldDB" id="A0A388TDY3"/>
<feature type="transmembrane region" description="Helical" evidence="1">
    <location>
        <begin position="202"/>
        <end position="231"/>
    </location>
</feature>
<keyword evidence="1" id="KW-0812">Transmembrane</keyword>
<feature type="transmembrane region" description="Helical" evidence="1">
    <location>
        <begin position="37"/>
        <end position="59"/>
    </location>
</feature>
<gene>
    <name evidence="2" type="ORF">NO1_1851</name>
</gene>
<evidence type="ECO:0000313" key="3">
    <source>
        <dbReference type="Proteomes" id="UP000269352"/>
    </source>
</evidence>
<protein>
    <recommendedName>
        <fullName evidence="4">Glycosyltransferase RgtA/B/C/D-like domain-containing protein</fullName>
    </recommendedName>
</protein>
<feature type="transmembrane region" description="Helical" evidence="1">
    <location>
        <begin position="6"/>
        <end position="25"/>
    </location>
</feature>
<evidence type="ECO:0000256" key="1">
    <source>
        <dbReference type="SAM" id="Phobius"/>
    </source>
</evidence>
<name>A0A388TDY3_TERA1</name>
<evidence type="ECO:0008006" key="4">
    <source>
        <dbReference type="Google" id="ProtNLM"/>
    </source>
</evidence>